<protein>
    <recommendedName>
        <fullName evidence="3 9">3-deoxy-D-manno-octulosonic acid transferase</fullName>
        <shortName evidence="9">Kdo transferase</shortName>
        <ecNumber evidence="2 9">2.4.99.12</ecNumber>
    </recommendedName>
    <alternativeName>
        <fullName evidence="5 9">Lipid IV(A) 3-deoxy-D-manno-octulosonic acid transferase</fullName>
    </alternativeName>
</protein>
<dbReference type="GO" id="GO:0009245">
    <property type="term" value="P:lipid A biosynthetic process"/>
    <property type="evidence" value="ECO:0007669"/>
    <property type="project" value="TreeGrafter"/>
</dbReference>
<keyword evidence="4 9" id="KW-0808">Transferase</keyword>
<dbReference type="KEGG" id="dhy:DESAM_21657"/>
<evidence type="ECO:0000256" key="7">
    <source>
        <dbReference type="PIRSR" id="PIRSR639901-1"/>
    </source>
</evidence>
<dbReference type="Gene3D" id="3.40.50.2000">
    <property type="entry name" value="Glycogen Phosphorylase B"/>
    <property type="match status" value="1"/>
</dbReference>
<feature type="site" description="Transition state stabilizer" evidence="8">
    <location>
        <position position="136"/>
    </location>
</feature>
<dbReference type="PANTHER" id="PTHR42755:SF1">
    <property type="entry name" value="3-DEOXY-D-MANNO-OCTULOSONIC ACID TRANSFERASE, MITOCHONDRIAL-RELATED"/>
    <property type="match status" value="1"/>
</dbReference>
<evidence type="ECO:0000256" key="8">
    <source>
        <dbReference type="PIRSR" id="PIRSR639901-2"/>
    </source>
</evidence>
<comment type="similarity">
    <text evidence="9">Belongs to the glycosyltransferase group 1 family.</text>
</comment>
<dbReference type="PANTHER" id="PTHR42755">
    <property type="entry name" value="3-DEOXY-MANNO-OCTULOSONATE CYTIDYLYLTRANSFERASE"/>
    <property type="match status" value="1"/>
</dbReference>
<organism evidence="11 12">
    <name type="scientific">Maridesulfovibrio hydrothermalis AM13 = DSM 14728</name>
    <dbReference type="NCBI Taxonomy" id="1121451"/>
    <lineage>
        <taxon>Bacteria</taxon>
        <taxon>Pseudomonadati</taxon>
        <taxon>Thermodesulfobacteriota</taxon>
        <taxon>Desulfovibrionia</taxon>
        <taxon>Desulfovibrionales</taxon>
        <taxon>Desulfovibrionaceae</taxon>
        <taxon>Maridesulfovibrio</taxon>
    </lineage>
</organism>
<comment type="pathway">
    <text evidence="1 9">Bacterial outer membrane biogenesis; LPS core biosynthesis.</text>
</comment>
<evidence type="ECO:0000256" key="6">
    <source>
        <dbReference type="ARBA" id="ARBA00049183"/>
    </source>
</evidence>
<dbReference type="eggNOG" id="COG1519">
    <property type="taxonomic scope" value="Bacteria"/>
</dbReference>
<evidence type="ECO:0000256" key="3">
    <source>
        <dbReference type="ARBA" id="ARBA00019077"/>
    </source>
</evidence>
<proteinExistence type="inferred from homology"/>
<dbReference type="HOGENOM" id="CLU_036146_2_0_7"/>
<evidence type="ECO:0000256" key="2">
    <source>
        <dbReference type="ARBA" id="ARBA00012621"/>
    </source>
</evidence>
<evidence type="ECO:0000256" key="9">
    <source>
        <dbReference type="RuleBase" id="RU365103"/>
    </source>
</evidence>
<dbReference type="InterPro" id="IPR007507">
    <property type="entry name" value="Glycos_transf_N"/>
</dbReference>
<comment type="subcellular location">
    <subcellularLocation>
        <location evidence="9">Cell membrane</location>
    </subcellularLocation>
</comment>
<keyword evidence="9" id="KW-0472">Membrane</keyword>
<sequence>MSKSLKLRTASFLYNLGWKAAIPFLKKNERLREGFDRRTLKHSLPPQSDVWIQAASAGESKIVTRIMDTISLDMPTKFLLTTNTSQGLSELERTAYRLSPNTRNVSAAATYFPFDSPDLALKALNAVKPRLVVLIETEIWPGFLSACKDLGIKVIIINARMTTKSLAGYMAVPSFFKSIAPEEILAISDDDATRFKTLFEIDKISTMPNVKFDGTGTAAAVPYTANPLSSIFRPKTPFIILGSIRKEEESQVLKLAAGLKKERPKTVIGLFPRHMHRIEAWKKMLDDAGLPWVLRSEIKTNAPFGYVILWDVFGEMLSAFSLARAAFIGGSLAPVGGQNFLEPLSYGITPVIGPYWSNFTWVGKEIFEKKLARQEKDWKSVLKALLDVSKRAFKPEKVKKDFEKYLENMRGGTEAACDAIKRNL</sequence>
<evidence type="ECO:0000313" key="11">
    <source>
        <dbReference type="EMBL" id="CCO23934.1"/>
    </source>
</evidence>
<gene>
    <name evidence="11" type="ORF">DESAM_21657</name>
</gene>
<evidence type="ECO:0000256" key="1">
    <source>
        <dbReference type="ARBA" id="ARBA00004713"/>
    </source>
</evidence>
<evidence type="ECO:0000313" key="12">
    <source>
        <dbReference type="Proteomes" id="UP000010808"/>
    </source>
</evidence>
<name>L0RB19_9BACT</name>
<dbReference type="GO" id="GO:0005886">
    <property type="term" value="C:plasma membrane"/>
    <property type="evidence" value="ECO:0007669"/>
    <property type="project" value="UniProtKB-SubCell"/>
</dbReference>
<evidence type="ECO:0000256" key="5">
    <source>
        <dbReference type="ARBA" id="ARBA00031445"/>
    </source>
</evidence>
<comment type="function">
    <text evidence="9">Involved in lipopolysaccharide (LPS) biosynthesis. Catalyzes the transfer of 3-deoxy-D-manno-octulosonate (Kdo) residue(s) from CMP-Kdo to lipid IV(A), the tetraacyldisaccharide-1,4'-bisphosphate precursor of lipid A.</text>
</comment>
<dbReference type="PATRIC" id="fig|1121451.3.peg.1898"/>
<reference evidence="11 12" key="1">
    <citation type="submission" date="2012-10" db="EMBL/GenBank/DDBJ databases">
        <authorList>
            <person name="Genoscope - CEA"/>
        </authorList>
    </citation>
    <scope>NUCLEOTIDE SEQUENCE [LARGE SCALE GENOMIC DNA]</scope>
    <source>
        <strain evidence="12">AM13 / DSM 14728</strain>
    </source>
</reference>
<keyword evidence="9" id="KW-1003">Cell membrane</keyword>
<dbReference type="Proteomes" id="UP000010808">
    <property type="component" value="Chromosome"/>
</dbReference>
<accession>L0RB19</accession>
<comment type="catalytic activity">
    <reaction evidence="6 9">
        <text>lipid IVA (E. coli) + CMP-3-deoxy-beta-D-manno-octulosonate = alpha-Kdo-(2-&gt;6)-lipid IVA (E. coli) + CMP + H(+)</text>
        <dbReference type="Rhea" id="RHEA:28066"/>
        <dbReference type="ChEBI" id="CHEBI:15378"/>
        <dbReference type="ChEBI" id="CHEBI:58603"/>
        <dbReference type="ChEBI" id="CHEBI:60364"/>
        <dbReference type="ChEBI" id="CHEBI:60377"/>
        <dbReference type="ChEBI" id="CHEBI:85987"/>
        <dbReference type="EC" id="2.4.99.12"/>
    </reaction>
</comment>
<feature type="site" description="Transition state stabilizer" evidence="8">
    <location>
        <position position="211"/>
    </location>
</feature>
<dbReference type="InterPro" id="IPR038107">
    <property type="entry name" value="Glycos_transf_N_sf"/>
</dbReference>
<keyword evidence="12" id="KW-1185">Reference proteome</keyword>
<evidence type="ECO:0000259" key="10">
    <source>
        <dbReference type="Pfam" id="PF04413"/>
    </source>
</evidence>
<feature type="domain" description="3-deoxy-D-manno-octulosonic-acid transferase N-terminal" evidence="10">
    <location>
        <begin position="44"/>
        <end position="213"/>
    </location>
</feature>
<dbReference type="EMBL" id="FO203522">
    <property type="protein sequence ID" value="CCO23934.1"/>
    <property type="molecule type" value="Genomic_DNA"/>
</dbReference>
<dbReference type="UniPathway" id="UPA00958"/>
<dbReference type="STRING" id="1121451.DESAM_21657"/>
<dbReference type="Gene3D" id="3.40.50.11720">
    <property type="entry name" value="3-Deoxy-D-manno-octulosonic-acid transferase, N-terminal domain"/>
    <property type="match status" value="1"/>
</dbReference>
<keyword evidence="9" id="KW-0448">Lipopolysaccharide biosynthesis</keyword>
<dbReference type="EC" id="2.4.99.12" evidence="2 9"/>
<dbReference type="GO" id="GO:0043842">
    <property type="term" value="F:Kdo transferase activity"/>
    <property type="evidence" value="ECO:0007669"/>
    <property type="project" value="UniProtKB-EC"/>
</dbReference>
<dbReference type="OrthoDB" id="9789797at2"/>
<dbReference type="InterPro" id="IPR039901">
    <property type="entry name" value="Kdotransferase"/>
</dbReference>
<dbReference type="AlphaFoldDB" id="L0RB19"/>
<feature type="active site" description="Proton acceptor" evidence="7">
    <location>
        <position position="59"/>
    </location>
</feature>
<evidence type="ECO:0000256" key="4">
    <source>
        <dbReference type="ARBA" id="ARBA00022679"/>
    </source>
</evidence>
<dbReference type="Pfam" id="PF04413">
    <property type="entry name" value="Glycos_transf_N"/>
    <property type="match status" value="1"/>
</dbReference>
<dbReference type="GO" id="GO:0009244">
    <property type="term" value="P:lipopolysaccharide core region biosynthetic process"/>
    <property type="evidence" value="ECO:0007669"/>
    <property type="project" value="UniProtKB-UniRule"/>
</dbReference>
<dbReference type="RefSeq" id="WP_015336537.1">
    <property type="nucleotide sequence ID" value="NC_020055.1"/>
</dbReference>